<proteinExistence type="predicted"/>
<name>A0A378JPC0_9GAMM</name>
<protein>
    <submittedName>
        <fullName evidence="1">Uncharacterized protein</fullName>
    </submittedName>
</protein>
<dbReference type="Proteomes" id="UP000254794">
    <property type="component" value="Unassembled WGS sequence"/>
</dbReference>
<dbReference type="EMBL" id="UGOD01000001">
    <property type="protein sequence ID" value="STX52561.1"/>
    <property type="molecule type" value="Genomic_DNA"/>
</dbReference>
<reference evidence="1 2" key="1">
    <citation type="submission" date="2018-06" db="EMBL/GenBank/DDBJ databases">
        <authorList>
            <consortium name="Pathogen Informatics"/>
            <person name="Doyle S."/>
        </authorList>
    </citation>
    <scope>NUCLEOTIDE SEQUENCE [LARGE SCALE GENOMIC DNA]</scope>
    <source>
        <strain evidence="1 2">NCTC13316</strain>
    </source>
</reference>
<evidence type="ECO:0000313" key="2">
    <source>
        <dbReference type="Proteomes" id="UP000254794"/>
    </source>
</evidence>
<keyword evidence="2" id="KW-1185">Reference proteome</keyword>
<dbReference type="AlphaFoldDB" id="A0A378JPC0"/>
<evidence type="ECO:0000313" key="1">
    <source>
        <dbReference type="EMBL" id="STX52561.1"/>
    </source>
</evidence>
<organism evidence="1 2">
    <name type="scientific">Legionella busanensis</name>
    <dbReference type="NCBI Taxonomy" id="190655"/>
    <lineage>
        <taxon>Bacteria</taxon>
        <taxon>Pseudomonadati</taxon>
        <taxon>Pseudomonadota</taxon>
        <taxon>Gammaproteobacteria</taxon>
        <taxon>Legionellales</taxon>
        <taxon>Legionellaceae</taxon>
        <taxon>Legionella</taxon>
    </lineage>
</organism>
<gene>
    <name evidence="1" type="ORF">NCTC13316_02678</name>
</gene>
<sequence length="30" mass="3428">MTKIINQFNAVYFDLLESVTLLKLPLMASN</sequence>
<accession>A0A378JPC0</accession>